<evidence type="ECO:0000256" key="6">
    <source>
        <dbReference type="SAM" id="MobiDB-lite"/>
    </source>
</evidence>
<sequence>MPASEQRASRSRRITRACDYCHKRNIRCVNPDGLQCQRCAEFDQPCTYDRAIKKRGMKPKSGARADSLLPAPRIPGSANAPSNSPSQQWKAPILASQAVVMSLVEVYFEIVYPIFPFFHRPTYIRKISRGDYATDQDLFPVTMAVCALVSARVRDQAIFNPSWDIRELSETPSETFYDAAVRYSQGSENSSELHSFNTLRCFALLALTAIQYGKIREMQLFLGKYHTFAAMDGFHDESNWPKDIGIIETEERRRLYWSMYTLEVYSSIIWNGVTRCREQQVNVAYTTELDDELFNDVGYNQPVSSPVDIGPSPGGRWGDVKGSSWLCGWNFTTDLYRVLEHVIANFRDRRRHRRTLLGDMFGDKTAPSPTSVRDSIMNLYGNLPRCFKEFPEVTCNASSDRYGFQAANITATVQLLRMMLFASGGGTIEERCKIASEVVDAFTRIPVAYLRAISSPLLHHLAGIGAILGSVLEEPLSNMAYQQVRVVLLSLAQLLENFDHGIHSAINAQRLRDLVAQIDDYWNQLRIFAAGEPSPQLNEANTKHPDRRHSDALRTIPSQLATSIFEDWPWNLDLLQSAESWSPADMGLDV</sequence>
<name>A0A0D1YMM1_9EURO</name>
<dbReference type="GO" id="GO:0008270">
    <property type="term" value="F:zinc ion binding"/>
    <property type="evidence" value="ECO:0007669"/>
    <property type="project" value="InterPro"/>
</dbReference>
<feature type="domain" description="Zn(2)-C6 fungal-type" evidence="7">
    <location>
        <begin position="17"/>
        <end position="48"/>
    </location>
</feature>
<dbReference type="VEuPathDB" id="FungiDB:PV08_06342"/>
<feature type="region of interest" description="Disordered" evidence="6">
    <location>
        <begin position="57"/>
        <end position="87"/>
    </location>
</feature>
<dbReference type="PROSITE" id="PS50048">
    <property type="entry name" value="ZN2_CY6_FUNGAL_2"/>
    <property type="match status" value="1"/>
</dbReference>
<dbReference type="InterPro" id="IPR001138">
    <property type="entry name" value="Zn2Cys6_DnaBD"/>
</dbReference>
<dbReference type="GO" id="GO:0000981">
    <property type="term" value="F:DNA-binding transcription factor activity, RNA polymerase II-specific"/>
    <property type="evidence" value="ECO:0007669"/>
    <property type="project" value="InterPro"/>
</dbReference>
<organism evidence="8 9">
    <name type="scientific">Exophiala spinifera</name>
    <dbReference type="NCBI Taxonomy" id="91928"/>
    <lineage>
        <taxon>Eukaryota</taxon>
        <taxon>Fungi</taxon>
        <taxon>Dikarya</taxon>
        <taxon>Ascomycota</taxon>
        <taxon>Pezizomycotina</taxon>
        <taxon>Eurotiomycetes</taxon>
        <taxon>Chaetothyriomycetidae</taxon>
        <taxon>Chaetothyriales</taxon>
        <taxon>Herpotrichiellaceae</taxon>
        <taxon>Exophiala</taxon>
    </lineage>
</organism>
<dbReference type="SUPFAM" id="SSF57701">
    <property type="entry name" value="Zn2/Cys6 DNA-binding domain"/>
    <property type="match status" value="1"/>
</dbReference>
<dbReference type="GeneID" id="27333425"/>
<evidence type="ECO:0000259" key="7">
    <source>
        <dbReference type="PROSITE" id="PS50048"/>
    </source>
</evidence>
<dbReference type="InterPro" id="IPR036864">
    <property type="entry name" value="Zn2-C6_fun-type_DNA-bd_sf"/>
</dbReference>
<dbReference type="Proteomes" id="UP000053328">
    <property type="component" value="Unassembled WGS sequence"/>
</dbReference>
<keyword evidence="9" id="KW-1185">Reference proteome</keyword>
<evidence type="ECO:0000256" key="5">
    <source>
        <dbReference type="ARBA" id="ARBA00023242"/>
    </source>
</evidence>
<dbReference type="PANTHER" id="PTHR46910">
    <property type="entry name" value="TRANSCRIPTION FACTOR PDR1"/>
    <property type="match status" value="1"/>
</dbReference>
<dbReference type="OrthoDB" id="2123952at2759"/>
<dbReference type="GO" id="GO:0006351">
    <property type="term" value="P:DNA-templated transcription"/>
    <property type="evidence" value="ECO:0007669"/>
    <property type="project" value="InterPro"/>
</dbReference>
<dbReference type="Pfam" id="PF04082">
    <property type="entry name" value="Fungal_trans"/>
    <property type="match status" value="1"/>
</dbReference>
<keyword evidence="4" id="KW-0804">Transcription</keyword>
<dbReference type="Gene3D" id="4.10.240.10">
    <property type="entry name" value="Zn(2)-C6 fungal-type DNA-binding domain"/>
    <property type="match status" value="1"/>
</dbReference>
<proteinExistence type="predicted"/>
<dbReference type="InterPro" id="IPR007219">
    <property type="entry name" value="XnlR_reg_dom"/>
</dbReference>
<dbReference type="PANTHER" id="PTHR46910:SF18">
    <property type="entry name" value="ZN(II)2CYS6 TRANSCRIPTION FACTOR (EUROFUNG)"/>
    <property type="match status" value="1"/>
</dbReference>
<dbReference type="CDD" id="cd12148">
    <property type="entry name" value="fungal_TF_MHR"/>
    <property type="match status" value="1"/>
</dbReference>
<evidence type="ECO:0000256" key="3">
    <source>
        <dbReference type="ARBA" id="ARBA00023125"/>
    </source>
</evidence>
<evidence type="ECO:0000256" key="1">
    <source>
        <dbReference type="ARBA" id="ARBA00022723"/>
    </source>
</evidence>
<dbReference type="CDD" id="cd00067">
    <property type="entry name" value="GAL4"/>
    <property type="match status" value="1"/>
</dbReference>
<accession>A0A0D1YMM1</accession>
<keyword evidence="1" id="KW-0479">Metal-binding</keyword>
<dbReference type="RefSeq" id="XP_016236507.1">
    <property type="nucleotide sequence ID" value="XM_016380680.1"/>
</dbReference>
<protein>
    <recommendedName>
        <fullName evidence="7">Zn(2)-C6 fungal-type domain-containing protein</fullName>
    </recommendedName>
</protein>
<dbReference type="EMBL" id="KN847495">
    <property type="protein sequence ID" value="KIW16291.1"/>
    <property type="molecule type" value="Genomic_DNA"/>
</dbReference>
<dbReference type="InterPro" id="IPR050987">
    <property type="entry name" value="AtrR-like"/>
</dbReference>
<gene>
    <name evidence="8" type="ORF">PV08_06342</name>
</gene>
<keyword evidence="5" id="KW-0539">Nucleus</keyword>
<evidence type="ECO:0000313" key="8">
    <source>
        <dbReference type="EMBL" id="KIW16291.1"/>
    </source>
</evidence>
<dbReference type="AlphaFoldDB" id="A0A0D1YMM1"/>
<evidence type="ECO:0000256" key="4">
    <source>
        <dbReference type="ARBA" id="ARBA00023163"/>
    </source>
</evidence>
<dbReference type="SMART" id="SM00066">
    <property type="entry name" value="GAL4"/>
    <property type="match status" value="1"/>
</dbReference>
<keyword evidence="3" id="KW-0238">DNA-binding</keyword>
<keyword evidence="2" id="KW-0805">Transcription regulation</keyword>
<dbReference type="GO" id="GO:0003677">
    <property type="term" value="F:DNA binding"/>
    <property type="evidence" value="ECO:0007669"/>
    <property type="project" value="UniProtKB-KW"/>
</dbReference>
<feature type="compositionally biased region" description="Low complexity" evidence="6">
    <location>
        <begin position="77"/>
        <end position="87"/>
    </location>
</feature>
<evidence type="ECO:0000313" key="9">
    <source>
        <dbReference type="Proteomes" id="UP000053328"/>
    </source>
</evidence>
<reference evidence="8 9" key="1">
    <citation type="submission" date="2015-01" db="EMBL/GenBank/DDBJ databases">
        <title>The Genome Sequence of Exophiala spinifera CBS89968.</title>
        <authorList>
            <consortium name="The Broad Institute Genomics Platform"/>
            <person name="Cuomo C."/>
            <person name="de Hoog S."/>
            <person name="Gorbushina A."/>
            <person name="Stielow B."/>
            <person name="Teixiera M."/>
            <person name="Abouelleil A."/>
            <person name="Chapman S.B."/>
            <person name="Priest M."/>
            <person name="Young S.K."/>
            <person name="Wortman J."/>
            <person name="Nusbaum C."/>
            <person name="Birren B."/>
        </authorList>
    </citation>
    <scope>NUCLEOTIDE SEQUENCE [LARGE SCALE GENOMIC DNA]</scope>
    <source>
        <strain evidence="8 9">CBS 89968</strain>
    </source>
</reference>
<evidence type="ECO:0000256" key="2">
    <source>
        <dbReference type="ARBA" id="ARBA00023015"/>
    </source>
</evidence>
<dbReference type="HOGENOM" id="CLU_016203_1_0_1"/>
<dbReference type="Pfam" id="PF00172">
    <property type="entry name" value="Zn_clus"/>
    <property type="match status" value="1"/>
</dbReference>